<dbReference type="SUPFAM" id="SSF55681">
    <property type="entry name" value="Class II aaRS and biotin synthetases"/>
    <property type="match status" value="1"/>
</dbReference>
<evidence type="ECO:0000256" key="5">
    <source>
        <dbReference type="HAMAP-Rule" id="MF_00013"/>
    </source>
</evidence>
<comment type="pathway">
    <text evidence="1 5 6">Protein modification; protein lipoylation via endogenous pathway; protein N(6)-(lipoyl)lysine from octanoyl-[acyl-carrier-protein]: step 1/2.</text>
</comment>
<dbReference type="Pfam" id="PF21948">
    <property type="entry name" value="LplA-B_cat"/>
    <property type="match status" value="1"/>
</dbReference>
<evidence type="ECO:0000256" key="2">
    <source>
        <dbReference type="ARBA" id="ARBA00022679"/>
    </source>
</evidence>
<dbReference type="InterPro" id="IPR004143">
    <property type="entry name" value="BPL_LPL_catalytic"/>
</dbReference>
<dbReference type="PROSITE" id="PS01313">
    <property type="entry name" value="LIPB"/>
    <property type="match status" value="1"/>
</dbReference>
<gene>
    <name evidence="5 8" type="primary">lipB</name>
    <name evidence="8" type="ORF">ACD661_02975</name>
</gene>
<dbReference type="InterPro" id="IPR045864">
    <property type="entry name" value="aa-tRNA-synth_II/BPL/LPL"/>
</dbReference>
<reference evidence="8 9" key="1">
    <citation type="submission" date="2024-08" db="EMBL/GenBank/DDBJ databases">
        <title>Draft Genome Sequence of Legionella lytica strain DSB2004, Isolated From a Fire Sprinkler System.</title>
        <authorList>
            <person name="Everhart A.D."/>
            <person name="Kidane D.T."/>
            <person name="Farone A.L."/>
            <person name="Farone M.B."/>
        </authorList>
    </citation>
    <scope>NUCLEOTIDE SEQUENCE [LARGE SCALE GENOMIC DNA]</scope>
    <source>
        <strain evidence="8 9">DSB2004</strain>
    </source>
</reference>
<dbReference type="RefSeq" id="WP_400186187.1">
    <property type="nucleotide sequence ID" value="NZ_JBGORX010000001.1"/>
</dbReference>
<evidence type="ECO:0000256" key="6">
    <source>
        <dbReference type="PIRNR" id="PIRNR016262"/>
    </source>
</evidence>
<feature type="domain" description="BPL/LPL catalytic" evidence="7">
    <location>
        <begin position="27"/>
        <end position="200"/>
    </location>
</feature>
<accession>A0ABW8D490</accession>
<dbReference type="CDD" id="cd16444">
    <property type="entry name" value="LipB"/>
    <property type="match status" value="1"/>
</dbReference>
<dbReference type="PANTHER" id="PTHR10993">
    <property type="entry name" value="OCTANOYLTRANSFERASE"/>
    <property type="match status" value="1"/>
</dbReference>
<evidence type="ECO:0000313" key="9">
    <source>
        <dbReference type="Proteomes" id="UP001615550"/>
    </source>
</evidence>
<keyword evidence="5" id="KW-0963">Cytoplasm</keyword>
<organism evidence="8 9">
    <name type="scientific">Legionella lytica</name>
    <dbReference type="NCBI Taxonomy" id="96232"/>
    <lineage>
        <taxon>Bacteria</taxon>
        <taxon>Pseudomonadati</taxon>
        <taxon>Pseudomonadota</taxon>
        <taxon>Gammaproteobacteria</taxon>
        <taxon>Legionellales</taxon>
        <taxon>Legionellaceae</taxon>
        <taxon>Legionella</taxon>
    </lineage>
</organism>
<comment type="subcellular location">
    <subcellularLocation>
        <location evidence="5">Cytoplasm</location>
    </subcellularLocation>
</comment>
<dbReference type="EC" id="2.3.1.181" evidence="5 6"/>
<name>A0ABW8D490_9GAMM</name>
<comment type="catalytic activity">
    <reaction evidence="5 6">
        <text>octanoyl-[ACP] + L-lysyl-[protein] = N(6)-octanoyl-L-lysyl-[protein] + holo-[ACP] + H(+)</text>
        <dbReference type="Rhea" id="RHEA:17665"/>
        <dbReference type="Rhea" id="RHEA-COMP:9636"/>
        <dbReference type="Rhea" id="RHEA-COMP:9685"/>
        <dbReference type="Rhea" id="RHEA-COMP:9752"/>
        <dbReference type="Rhea" id="RHEA-COMP:9928"/>
        <dbReference type="ChEBI" id="CHEBI:15378"/>
        <dbReference type="ChEBI" id="CHEBI:29969"/>
        <dbReference type="ChEBI" id="CHEBI:64479"/>
        <dbReference type="ChEBI" id="CHEBI:78463"/>
        <dbReference type="ChEBI" id="CHEBI:78809"/>
        <dbReference type="EC" id="2.3.1.181"/>
    </reaction>
</comment>
<evidence type="ECO:0000259" key="7">
    <source>
        <dbReference type="PROSITE" id="PS51733"/>
    </source>
</evidence>
<dbReference type="Proteomes" id="UP001615550">
    <property type="component" value="Unassembled WGS sequence"/>
</dbReference>
<sequence length="200" mass="22628">MQIRQLGIQNYSDVWLQMKEFTLNRDAQTHDELWLLEHSAVYTQGQAGKPEHILNPSSIPVVQSDRGGQVTYHGPGQLVAYILMDINRKNLGVRTLVSQLEQTLISVLTHYNIEASVRCGAPGVYVKEQKIASIGLRVKNGCTYHGIALNVDMDLKPFLGINPCGFAKMEMTQISHFYPQVSLEDVNQQFTQYFLQQFSQ</sequence>
<dbReference type="PROSITE" id="PS51733">
    <property type="entry name" value="BPL_LPL_CATALYTIC"/>
    <property type="match status" value="1"/>
</dbReference>
<dbReference type="InterPro" id="IPR020605">
    <property type="entry name" value="Octanoyltransferase_CS"/>
</dbReference>
<evidence type="ECO:0000256" key="4">
    <source>
        <dbReference type="ARBA" id="ARBA00024732"/>
    </source>
</evidence>
<evidence type="ECO:0000256" key="3">
    <source>
        <dbReference type="ARBA" id="ARBA00023315"/>
    </source>
</evidence>
<feature type="binding site" evidence="5">
    <location>
        <begin position="146"/>
        <end position="148"/>
    </location>
    <ligand>
        <name>substrate</name>
    </ligand>
</feature>
<comment type="function">
    <text evidence="4 5 6">Catalyzes the transfer of endogenously produced octanoic acid from octanoyl-acyl-carrier-protein onto the lipoyl domains of lipoate-dependent enzymes. Lipoyl-ACP can also act as a substrate although octanoyl-ACP is likely to be the physiological substrate.</text>
</comment>
<keyword evidence="3 5" id="KW-0012">Acyltransferase</keyword>
<keyword evidence="9" id="KW-1185">Reference proteome</keyword>
<dbReference type="EMBL" id="JBGORX010000001">
    <property type="protein sequence ID" value="MFJ1267516.1"/>
    <property type="molecule type" value="Genomic_DNA"/>
</dbReference>
<dbReference type="NCBIfam" id="NF010922">
    <property type="entry name" value="PRK14342.1"/>
    <property type="match status" value="1"/>
</dbReference>
<comment type="similarity">
    <text evidence="5 6">Belongs to the LipB family.</text>
</comment>
<comment type="miscellaneous">
    <text evidence="5">In the reaction, the free carboxyl group of octanoic acid is attached via an amide linkage to the epsilon-amino group of a specific lysine residue of lipoyl domains of lipoate-dependent enzymes.</text>
</comment>
<dbReference type="Gene3D" id="3.30.930.10">
    <property type="entry name" value="Bira Bifunctional Protein, Domain 2"/>
    <property type="match status" value="1"/>
</dbReference>
<dbReference type="HAMAP" id="MF_00013">
    <property type="entry name" value="LipB"/>
    <property type="match status" value="1"/>
</dbReference>
<dbReference type="PIRSF" id="PIRSF016262">
    <property type="entry name" value="LPLase"/>
    <property type="match status" value="1"/>
</dbReference>
<feature type="binding site" evidence="5">
    <location>
        <begin position="66"/>
        <end position="73"/>
    </location>
    <ligand>
        <name>substrate</name>
    </ligand>
</feature>
<evidence type="ECO:0000313" key="8">
    <source>
        <dbReference type="EMBL" id="MFJ1267516.1"/>
    </source>
</evidence>
<comment type="caution">
    <text evidence="8">The sequence shown here is derived from an EMBL/GenBank/DDBJ whole genome shotgun (WGS) entry which is preliminary data.</text>
</comment>
<protein>
    <recommendedName>
        <fullName evidence="5 6">Octanoyltransferase</fullName>
        <ecNumber evidence="5 6">2.3.1.181</ecNumber>
    </recommendedName>
    <alternativeName>
        <fullName evidence="5">Lipoate-protein ligase B</fullName>
    </alternativeName>
    <alternativeName>
        <fullName evidence="5">Lipoyl/octanoyl transferase</fullName>
    </alternativeName>
    <alternativeName>
        <fullName evidence="5">Octanoyl-[acyl-carrier-protein]-protein N-octanoyltransferase</fullName>
    </alternativeName>
</protein>
<evidence type="ECO:0000256" key="1">
    <source>
        <dbReference type="ARBA" id="ARBA00004821"/>
    </source>
</evidence>
<keyword evidence="2 5" id="KW-0808">Transferase</keyword>
<feature type="site" description="Lowers pKa of active site Cys" evidence="5">
    <location>
        <position position="130"/>
    </location>
</feature>
<proteinExistence type="inferred from homology"/>
<dbReference type="NCBIfam" id="TIGR00214">
    <property type="entry name" value="lipB"/>
    <property type="match status" value="1"/>
</dbReference>
<feature type="binding site" evidence="5">
    <location>
        <begin position="133"/>
        <end position="135"/>
    </location>
    <ligand>
        <name>substrate</name>
    </ligand>
</feature>
<feature type="active site" description="Acyl-thioester intermediate" evidence="5">
    <location>
        <position position="164"/>
    </location>
</feature>
<dbReference type="PANTHER" id="PTHR10993:SF7">
    <property type="entry name" value="LIPOYLTRANSFERASE 2, MITOCHONDRIAL-RELATED"/>
    <property type="match status" value="1"/>
</dbReference>
<dbReference type="InterPro" id="IPR000544">
    <property type="entry name" value="Octanoyltransferase"/>
</dbReference>
<dbReference type="GO" id="GO:0033819">
    <property type="term" value="F:lipoyl(octanoyl) transferase activity"/>
    <property type="evidence" value="ECO:0007669"/>
    <property type="project" value="UniProtKB-EC"/>
</dbReference>